<evidence type="ECO:0000256" key="1">
    <source>
        <dbReference type="SAM" id="Phobius"/>
    </source>
</evidence>
<keyword evidence="1" id="KW-0472">Membrane</keyword>
<feature type="transmembrane region" description="Helical" evidence="1">
    <location>
        <begin position="29"/>
        <end position="51"/>
    </location>
</feature>
<evidence type="ECO:0000313" key="2">
    <source>
        <dbReference type="EMBL" id="THT98422.1"/>
    </source>
</evidence>
<comment type="caution">
    <text evidence="2">The sequence shown here is derived from an EMBL/GenBank/DDBJ whole genome shotgun (WGS) entry which is preliminary data.</text>
</comment>
<organism evidence="2 3">
    <name type="scientific">Lampropedia puyangensis</name>
    <dbReference type="NCBI Taxonomy" id="1330072"/>
    <lineage>
        <taxon>Bacteria</taxon>
        <taxon>Pseudomonadati</taxon>
        <taxon>Pseudomonadota</taxon>
        <taxon>Betaproteobacteria</taxon>
        <taxon>Burkholderiales</taxon>
        <taxon>Comamonadaceae</taxon>
        <taxon>Lampropedia</taxon>
    </lineage>
</organism>
<sequence>MLETYFLIVDALGEAMSALVKDLYEFSPWIGWIAFGVAVLAPIAICLVLLIDIIRTAKRRFWD</sequence>
<dbReference type="RefSeq" id="WP_136574494.1">
    <property type="nucleotide sequence ID" value="NZ_STFG01000021.1"/>
</dbReference>
<reference evidence="2 3" key="1">
    <citation type="journal article" date="2015" name="Antonie Van Leeuwenhoek">
        <title>Lampropedia puyangensis sp. nov., isolated from symptomatic bark of Populus ? euramericana canker and emended description of Lampropedia hyalina (Ehrenberg 1832) Lee et al. 2004.</title>
        <authorList>
            <person name="Li Y."/>
            <person name="Wang T."/>
            <person name="Piao C.G."/>
            <person name="Wang L.F."/>
            <person name="Tian G.Z."/>
            <person name="Zhu T.H."/>
            <person name="Guo M.W."/>
        </authorList>
    </citation>
    <scope>NUCLEOTIDE SEQUENCE [LARGE SCALE GENOMIC DNA]</scope>
    <source>
        <strain evidence="2 3">2-bin</strain>
    </source>
</reference>
<dbReference type="OrthoDB" id="9816060at2"/>
<evidence type="ECO:0000313" key="3">
    <source>
        <dbReference type="Proteomes" id="UP000308917"/>
    </source>
</evidence>
<proteinExistence type="predicted"/>
<dbReference type="Proteomes" id="UP000308917">
    <property type="component" value="Unassembled WGS sequence"/>
</dbReference>
<keyword evidence="3" id="KW-1185">Reference proteome</keyword>
<dbReference type="AlphaFoldDB" id="A0A4S8EUJ3"/>
<keyword evidence="1" id="KW-1133">Transmembrane helix</keyword>
<protein>
    <submittedName>
        <fullName evidence="2">Uncharacterized protein</fullName>
    </submittedName>
</protein>
<name>A0A4S8EUJ3_9BURK</name>
<keyword evidence="1" id="KW-0812">Transmembrane</keyword>
<accession>A0A4S8EUJ3</accession>
<gene>
    <name evidence="2" type="ORF">E9531_14515</name>
</gene>
<dbReference type="EMBL" id="STFG01000021">
    <property type="protein sequence ID" value="THT98422.1"/>
    <property type="molecule type" value="Genomic_DNA"/>
</dbReference>